<evidence type="ECO:0000313" key="1">
    <source>
        <dbReference type="EMBL" id="KAA3474429.1"/>
    </source>
</evidence>
<dbReference type="EMBL" id="SMMG02000005">
    <property type="protein sequence ID" value="KAA3474429.1"/>
    <property type="molecule type" value="Genomic_DNA"/>
</dbReference>
<dbReference type="AlphaFoldDB" id="A0A5B6VXS7"/>
<dbReference type="InterPro" id="IPR052343">
    <property type="entry name" value="Retrotransposon-Effector_Assoc"/>
</dbReference>
<sequence length="347" mass="39325">MFVLIAPRVLLCWAVFDRSWVDIIVKCIIFVSYSVIVNGKAGEIFRPTRGLWQGDPLSLFLFLVCSEGLSTLMRLALRDSFKSDCAIFEEANDRGAHVLKVILREYELCLGQCINYDKSIVFYSFNTSERDREMVSCILGVRYSNDLENVFNGLFSAPKDTLWGIGKLYGEILVAKRPWKKGNNWCKWSHLLRGLLQSGLCWRVGTGEKILVVEDVWLPGANSYKLSSSIINPSISLVSDLIDNNSRVWKRKVIENTFSRDDVARILRIPLAKKDHNDFQVWRDESSRDFLVRSAYKLLQAAKALTCSQAVQMGVDMGLLVVIIEGDALSIIKKCQLDIVDKLEIGV</sequence>
<keyword evidence="1" id="KW-0808">Transferase</keyword>
<dbReference type="PANTHER" id="PTHR46890">
    <property type="entry name" value="NON-LTR RETROLELEMENT REVERSE TRANSCRIPTASE-LIKE PROTEIN-RELATED"/>
    <property type="match status" value="1"/>
</dbReference>
<dbReference type="OrthoDB" id="1936608at2759"/>
<accession>A0A5B6VXS7</accession>
<dbReference type="GO" id="GO:0003964">
    <property type="term" value="F:RNA-directed DNA polymerase activity"/>
    <property type="evidence" value="ECO:0007669"/>
    <property type="project" value="UniProtKB-KW"/>
</dbReference>
<evidence type="ECO:0000313" key="2">
    <source>
        <dbReference type="Proteomes" id="UP000325315"/>
    </source>
</evidence>
<keyword evidence="1" id="KW-0695">RNA-directed DNA polymerase</keyword>
<proteinExistence type="predicted"/>
<dbReference type="Proteomes" id="UP000325315">
    <property type="component" value="Unassembled WGS sequence"/>
</dbReference>
<protein>
    <submittedName>
        <fullName evidence="1">Reverse transcriptase</fullName>
    </submittedName>
</protein>
<organism evidence="1 2">
    <name type="scientific">Gossypium australe</name>
    <dbReference type="NCBI Taxonomy" id="47621"/>
    <lineage>
        <taxon>Eukaryota</taxon>
        <taxon>Viridiplantae</taxon>
        <taxon>Streptophyta</taxon>
        <taxon>Embryophyta</taxon>
        <taxon>Tracheophyta</taxon>
        <taxon>Spermatophyta</taxon>
        <taxon>Magnoliopsida</taxon>
        <taxon>eudicotyledons</taxon>
        <taxon>Gunneridae</taxon>
        <taxon>Pentapetalae</taxon>
        <taxon>rosids</taxon>
        <taxon>malvids</taxon>
        <taxon>Malvales</taxon>
        <taxon>Malvaceae</taxon>
        <taxon>Malvoideae</taxon>
        <taxon>Gossypium</taxon>
    </lineage>
</organism>
<name>A0A5B6VXS7_9ROSI</name>
<comment type="caution">
    <text evidence="1">The sequence shown here is derived from an EMBL/GenBank/DDBJ whole genome shotgun (WGS) entry which is preliminary data.</text>
</comment>
<gene>
    <name evidence="1" type="ORF">EPI10_024721</name>
</gene>
<keyword evidence="2" id="KW-1185">Reference proteome</keyword>
<dbReference type="PANTHER" id="PTHR46890:SF48">
    <property type="entry name" value="RNA-DIRECTED DNA POLYMERASE"/>
    <property type="match status" value="1"/>
</dbReference>
<keyword evidence="1" id="KW-0548">Nucleotidyltransferase</keyword>
<reference evidence="2" key="1">
    <citation type="journal article" date="2019" name="Plant Biotechnol. J.">
        <title>Genome sequencing of the Australian wild diploid species Gossypium australe highlights disease resistance and delayed gland morphogenesis.</title>
        <authorList>
            <person name="Cai Y."/>
            <person name="Cai X."/>
            <person name="Wang Q."/>
            <person name="Wang P."/>
            <person name="Zhang Y."/>
            <person name="Cai C."/>
            <person name="Xu Y."/>
            <person name="Wang K."/>
            <person name="Zhou Z."/>
            <person name="Wang C."/>
            <person name="Geng S."/>
            <person name="Li B."/>
            <person name="Dong Q."/>
            <person name="Hou Y."/>
            <person name="Wang H."/>
            <person name="Ai P."/>
            <person name="Liu Z."/>
            <person name="Yi F."/>
            <person name="Sun M."/>
            <person name="An G."/>
            <person name="Cheng J."/>
            <person name="Zhang Y."/>
            <person name="Shi Q."/>
            <person name="Xie Y."/>
            <person name="Shi X."/>
            <person name="Chang Y."/>
            <person name="Huang F."/>
            <person name="Chen Y."/>
            <person name="Hong S."/>
            <person name="Mi L."/>
            <person name="Sun Q."/>
            <person name="Zhang L."/>
            <person name="Zhou B."/>
            <person name="Peng R."/>
            <person name="Zhang X."/>
            <person name="Liu F."/>
        </authorList>
    </citation>
    <scope>NUCLEOTIDE SEQUENCE [LARGE SCALE GENOMIC DNA]</scope>
    <source>
        <strain evidence="2">cv. PA1801</strain>
    </source>
</reference>